<evidence type="ECO:0000256" key="2">
    <source>
        <dbReference type="ARBA" id="ARBA00022605"/>
    </source>
</evidence>
<dbReference type="InterPro" id="IPR001451">
    <property type="entry name" value="Hexapep"/>
</dbReference>
<evidence type="ECO:0000256" key="1">
    <source>
        <dbReference type="ARBA" id="ARBA00007274"/>
    </source>
</evidence>
<evidence type="ECO:0000313" key="8">
    <source>
        <dbReference type="Proteomes" id="UP000509414"/>
    </source>
</evidence>
<accession>A0A7H9CFU2</accession>
<dbReference type="InterPro" id="IPR005881">
    <property type="entry name" value="Ser_O-AcTrfase"/>
</dbReference>
<proteinExistence type="inferred from homology"/>
<dbReference type="InterPro" id="IPR053376">
    <property type="entry name" value="Serine_acetyltransferase"/>
</dbReference>
<comment type="similarity">
    <text evidence="1 6">Belongs to the transferase hexapeptide repeat family.</text>
</comment>
<sequence>MGIFALIKNDLAQPRLKDPAYNGALDLIFNYPGVWAVINHRFCHALWIRGFKACARVLSGISNALTRVDIHPGAIIGRGVFIDHATGVVIGQTAIVGDDCLIYQGVTLGGVSLKKTKRHPTLLNGVVVGAGAKILGDITIGQGCKIGANSVVTKSVPDFCTAVGSPARIIGECSQPLNNLPDIDKKLFAYLLARIDELENALNSNNAKNKPSYKIDDKLKEYLKSLKE</sequence>
<dbReference type="EC" id="2.3.1.30" evidence="6"/>
<keyword evidence="3 6" id="KW-0808">Transferase</keyword>
<dbReference type="GO" id="GO:0009001">
    <property type="term" value="F:serine O-acetyltransferase activity"/>
    <property type="evidence" value="ECO:0007669"/>
    <property type="project" value="UniProtKB-EC"/>
</dbReference>
<evidence type="ECO:0000256" key="6">
    <source>
        <dbReference type="PIRNR" id="PIRNR000441"/>
    </source>
</evidence>
<dbReference type="GO" id="GO:0005737">
    <property type="term" value="C:cytoplasm"/>
    <property type="evidence" value="ECO:0007669"/>
    <property type="project" value="InterPro"/>
</dbReference>
<evidence type="ECO:0000256" key="5">
    <source>
        <dbReference type="ARBA" id="ARBA00049486"/>
    </source>
</evidence>
<dbReference type="SUPFAM" id="SSF51161">
    <property type="entry name" value="Trimeric LpxA-like enzymes"/>
    <property type="match status" value="1"/>
</dbReference>
<evidence type="ECO:0000256" key="4">
    <source>
        <dbReference type="ARBA" id="ARBA00023315"/>
    </source>
</evidence>
<dbReference type="Proteomes" id="UP000509414">
    <property type="component" value="Chromosome"/>
</dbReference>
<evidence type="ECO:0000256" key="3">
    <source>
        <dbReference type="ARBA" id="ARBA00022679"/>
    </source>
</evidence>
<gene>
    <name evidence="7" type="primary">cysE</name>
    <name evidence="7" type="ORF">CINF_0534</name>
</gene>
<dbReference type="InterPro" id="IPR011004">
    <property type="entry name" value="Trimer_LpxA-like_sf"/>
</dbReference>
<dbReference type="FunFam" id="2.160.10.10:FF:000007">
    <property type="entry name" value="Serine acetyltransferase"/>
    <property type="match status" value="1"/>
</dbReference>
<dbReference type="NCBIfam" id="TIGR01172">
    <property type="entry name" value="cysE"/>
    <property type="match status" value="1"/>
</dbReference>
<dbReference type="PIRSF" id="PIRSF000441">
    <property type="entry name" value="CysE"/>
    <property type="match status" value="1"/>
</dbReference>
<protein>
    <recommendedName>
        <fullName evidence="6">Serine acetyltransferase</fullName>
        <ecNumber evidence="6">2.3.1.30</ecNumber>
    </recommendedName>
</protein>
<dbReference type="Gene3D" id="2.160.10.10">
    <property type="entry name" value="Hexapeptide repeat proteins"/>
    <property type="match status" value="1"/>
</dbReference>
<keyword evidence="4 6" id="KW-0012">Acyltransferase</keyword>
<dbReference type="PANTHER" id="PTHR42811">
    <property type="entry name" value="SERINE ACETYLTRANSFERASE"/>
    <property type="match status" value="1"/>
</dbReference>
<keyword evidence="2" id="KW-0028">Amino-acid biosynthesis</keyword>
<dbReference type="Gene3D" id="1.10.3130.10">
    <property type="entry name" value="serine acetyltransferase, domain 1"/>
    <property type="match status" value="1"/>
</dbReference>
<reference evidence="7 8" key="1">
    <citation type="submission" date="2020-02" db="EMBL/GenBank/DDBJ databases">
        <title>Complete genome sequence of the novel Campylobacter species Candidatus Campylobacter infans.</title>
        <authorList>
            <person name="Duim B."/>
            <person name="Zomer A."/>
            <person name="van der Graaf L."/>
            <person name="Wagenaar J."/>
        </authorList>
    </citation>
    <scope>NUCLEOTIDE SEQUENCE [LARGE SCALE GENOMIC DNA]</scope>
    <source>
        <strain evidence="7 8">19S00001</strain>
    </source>
</reference>
<dbReference type="CDD" id="cd03354">
    <property type="entry name" value="LbH_SAT"/>
    <property type="match status" value="1"/>
</dbReference>
<dbReference type="Pfam" id="PF00132">
    <property type="entry name" value="Hexapep"/>
    <property type="match status" value="1"/>
</dbReference>
<dbReference type="NCBIfam" id="NF041874">
    <property type="entry name" value="EPS_EpsC"/>
    <property type="match status" value="1"/>
</dbReference>
<dbReference type="InterPro" id="IPR045304">
    <property type="entry name" value="LbH_SAT"/>
</dbReference>
<dbReference type="RefSeq" id="WP_178696758.1">
    <property type="nucleotide sequence ID" value="NZ_CP049075.1"/>
</dbReference>
<dbReference type="InterPro" id="IPR042122">
    <property type="entry name" value="Ser_AcTrfase_N_sf"/>
</dbReference>
<keyword evidence="8" id="KW-1185">Reference proteome</keyword>
<dbReference type="KEGG" id="cinf:CINF_0534"/>
<dbReference type="GO" id="GO:0006535">
    <property type="term" value="P:cysteine biosynthetic process from serine"/>
    <property type="evidence" value="ECO:0007669"/>
    <property type="project" value="InterPro"/>
</dbReference>
<evidence type="ECO:0000313" key="7">
    <source>
        <dbReference type="EMBL" id="QLI05057.1"/>
    </source>
</evidence>
<organism evidence="7 8">
    <name type="scientific">Candidatus Campylobacter infans</name>
    <dbReference type="NCBI Taxonomy" id="2561898"/>
    <lineage>
        <taxon>Bacteria</taxon>
        <taxon>Pseudomonadati</taxon>
        <taxon>Campylobacterota</taxon>
        <taxon>Epsilonproteobacteria</taxon>
        <taxon>Campylobacterales</taxon>
        <taxon>Campylobacteraceae</taxon>
        <taxon>Campylobacter</taxon>
    </lineage>
</organism>
<comment type="catalytic activity">
    <reaction evidence="5 6">
        <text>L-serine + acetyl-CoA = O-acetyl-L-serine + CoA</text>
        <dbReference type="Rhea" id="RHEA:24560"/>
        <dbReference type="ChEBI" id="CHEBI:33384"/>
        <dbReference type="ChEBI" id="CHEBI:57287"/>
        <dbReference type="ChEBI" id="CHEBI:57288"/>
        <dbReference type="ChEBI" id="CHEBI:58340"/>
        <dbReference type="EC" id="2.3.1.30"/>
    </reaction>
</comment>
<dbReference type="AlphaFoldDB" id="A0A7H9CFU2"/>
<name>A0A7H9CFU2_9BACT</name>
<dbReference type="EMBL" id="CP049075">
    <property type="protein sequence ID" value="QLI05057.1"/>
    <property type="molecule type" value="Genomic_DNA"/>
</dbReference>